<sequence>MEFVEGVLLIDIWKDENIVDDAARRLILEQLAGYMSQLKALEFDKIGILGFDESGTHTVGPFPRVERAISPGNVQIAEECGPFTTTHAFLSHAAGWLINSCAPTHRAHFLLLRMLALSIPDPQYDGPPFVLSHPDFDSQNVLVDPKSFTITAFIDWDGVVVSPRLAGFA</sequence>
<proteinExistence type="predicted"/>
<name>A0A9P7K161_9AGAR</name>
<dbReference type="AlphaFoldDB" id="A0A9P7K161"/>
<dbReference type="InterPro" id="IPR011009">
    <property type="entry name" value="Kinase-like_dom_sf"/>
</dbReference>
<keyword evidence="3" id="KW-1185">Reference proteome</keyword>
<dbReference type="OrthoDB" id="10003767at2759"/>
<dbReference type="SUPFAM" id="SSF56112">
    <property type="entry name" value="Protein kinase-like (PK-like)"/>
    <property type="match status" value="1"/>
</dbReference>
<comment type="caution">
    <text evidence="2">The sequence shown here is derived from an EMBL/GenBank/DDBJ whole genome shotgun (WGS) entry which is preliminary data.</text>
</comment>
<protein>
    <recommendedName>
        <fullName evidence="1">Aminoglycoside phosphotransferase domain-containing protein</fullName>
    </recommendedName>
</protein>
<dbReference type="PANTHER" id="PTHR21310">
    <property type="entry name" value="AMINOGLYCOSIDE PHOSPHOTRANSFERASE-RELATED-RELATED"/>
    <property type="match status" value="1"/>
</dbReference>
<feature type="domain" description="Aminoglycoside phosphotransferase" evidence="1">
    <location>
        <begin position="95"/>
        <end position="166"/>
    </location>
</feature>
<evidence type="ECO:0000313" key="2">
    <source>
        <dbReference type="EMBL" id="KAG5633656.1"/>
    </source>
</evidence>
<dbReference type="Pfam" id="PF01636">
    <property type="entry name" value="APH"/>
    <property type="match status" value="1"/>
</dbReference>
<dbReference type="InterPro" id="IPR002575">
    <property type="entry name" value="Aminoglycoside_PTrfase"/>
</dbReference>
<dbReference type="EMBL" id="JABCKV010004779">
    <property type="protein sequence ID" value="KAG5633656.1"/>
    <property type="molecule type" value="Genomic_DNA"/>
</dbReference>
<reference evidence="2" key="1">
    <citation type="submission" date="2020-07" db="EMBL/GenBank/DDBJ databases">
        <authorList>
            <person name="Nieuwenhuis M."/>
            <person name="Van De Peppel L.J.J."/>
        </authorList>
    </citation>
    <scope>NUCLEOTIDE SEQUENCE</scope>
    <source>
        <strain evidence="2">AP01</strain>
        <tissue evidence="2">Mycelium</tissue>
    </source>
</reference>
<gene>
    <name evidence="2" type="ORF">DXG03_006833</name>
</gene>
<feature type="non-terminal residue" evidence="2">
    <location>
        <position position="169"/>
    </location>
</feature>
<dbReference type="Gene3D" id="3.90.1200.10">
    <property type="match status" value="1"/>
</dbReference>
<dbReference type="PANTHER" id="PTHR21310:SF51">
    <property type="entry name" value="AMINOGLYCOSIDE PHOSPHOTRANSFERASE DOMAIN-CONTAINING PROTEIN"/>
    <property type="match status" value="1"/>
</dbReference>
<dbReference type="InterPro" id="IPR051678">
    <property type="entry name" value="AGP_Transferase"/>
</dbReference>
<evidence type="ECO:0000259" key="1">
    <source>
        <dbReference type="Pfam" id="PF01636"/>
    </source>
</evidence>
<evidence type="ECO:0000313" key="3">
    <source>
        <dbReference type="Proteomes" id="UP000775547"/>
    </source>
</evidence>
<organism evidence="2 3">
    <name type="scientific">Asterophora parasitica</name>
    <dbReference type="NCBI Taxonomy" id="117018"/>
    <lineage>
        <taxon>Eukaryota</taxon>
        <taxon>Fungi</taxon>
        <taxon>Dikarya</taxon>
        <taxon>Basidiomycota</taxon>
        <taxon>Agaricomycotina</taxon>
        <taxon>Agaricomycetes</taxon>
        <taxon>Agaricomycetidae</taxon>
        <taxon>Agaricales</taxon>
        <taxon>Tricholomatineae</taxon>
        <taxon>Lyophyllaceae</taxon>
        <taxon>Asterophora</taxon>
    </lineage>
</organism>
<dbReference type="Proteomes" id="UP000775547">
    <property type="component" value="Unassembled WGS sequence"/>
</dbReference>
<reference evidence="2" key="2">
    <citation type="submission" date="2021-10" db="EMBL/GenBank/DDBJ databases">
        <title>Phylogenomics reveals ancestral predisposition of the termite-cultivated fungus Termitomyces towards a domesticated lifestyle.</title>
        <authorList>
            <person name="Auxier B."/>
            <person name="Grum-Grzhimaylo A."/>
            <person name="Cardenas M.E."/>
            <person name="Lodge J.D."/>
            <person name="Laessoe T."/>
            <person name="Pedersen O."/>
            <person name="Smith M.E."/>
            <person name="Kuyper T.W."/>
            <person name="Franco-Molano E.A."/>
            <person name="Baroni T.J."/>
            <person name="Aanen D.K."/>
        </authorList>
    </citation>
    <scope>NUCLEOTIDE SEQUENCE</scope>
    <source>
        <strain evidence="2">AP01</strain>
        <tissue evidence="2">Mycelium</tissue>
    </source>
</reference>
<accession>A0A9P7K161</accession>